<evidence type="ECO:0008006" key="2">
    <source>
        <dbReference type="Google" id="ProtNLM"/>
    </source>
</evidence>
<evidence type="ECO:0000313" key="1">
    <source>
        <dbReference type="EMBL" id="KKK90335.1"/>
    </source>
</evidence>
<comment type="caution">
    <text evidence="1">The sequence shown here is derived from an EMBL/GenBank/DDBJ whole genome shotgun (WGS) entry which is preliminary data.</text>
</comment>
<reference evidence="1" key="1">
    <citation type="journal article" date="2015" name="Nature">
        <title>Complex archaea that bridge the gap between prokaryotes and eukaryotes.</title>
        <authorList>
            <person name="Spang A."/>
            <person name="Saw J.H."/>
            <person name="Jorgensen S.L."/>
            <person name="Zaremba-Niedzwiedzka K."/>
            <person name="Martijn J."/>
            <person name="Lind A.E."/>
            <person name="van Eijk R."/>
            <person name="Schleper C."/>
            <person name="Guy L."/>
            <person name="Ettema T.J."/>
        </authorList>
    </citation>
    <scope>NUCLEOTIDE SEQUENCE</scope>
</reference>
<organism evidence="1">
    <name type="scientific">marine sediment metagenome</name>
    <dbReference type="NCBI Taxonomy" id="412755"/>
    <lineage>
        <taxon>unclassified sequences</taxon>
        <taxon>metagenomes</taxon>
        <taxon>ecological metagenomes</taxon>
    </lineage>
</organism>
<sequence>TGSFKFRGAFNRISQIPEADRAAGVVAYSSGNHAQGVPKGFKVAEWLQSKQKDPVTEGLREVTAQLYPDLDSEGVMDLLGMR</sequence>
<dbReference type="SUPFAM" id="SSF53686">
    <property type="entry name" value="Tryptophan synthase beta subunit-like PLP-dependent enzymes"/>
    <property type="match status" value="1"/>
</dbReference>
<name>A0A0F8ZWN9_9ZZZZ</name>
<dbReference type="InterPro" id="IPR036052">
    <property type="entry name" value="TrpB-like_PALP_sf"/>
</dbReference>
<dbReference type="EMBL" id="LAZR01049146">
    <property type="protein sequence ID" value="KKK90335.1"/>
    <property type="molecule type" value="Genomic_DNA"/>
</dbReference>
<feature type="non-terminal residue" evidence="1">
    <location>
        <position position="1"/>
    </location>
</feature>
<gene>
    <name evidence="1" type="ORF">LCGC14_2724020</name>
</gene>
<dbReference type="AlphaFoldDB" id="A0A0F8ZWN9"/>
<proteinExistence type="predicted"/>
<accession>A0A0F8ZWN9</accession>
<protein>
    <recommendedName>
        <fullName evidence="2">Tryptophan synthase beta chain-like PALP domain-containing protein</fullName>
    </recommendedName>
</protein>
<dbReference type="Gene3D" id="3.40.50.1100">
    <property type="match status" value="1"/>
</dbReference>